<evidence type="ECO:0000256" key="11">
    <source>
        <dbReference type="RuleBase" id="RU004423"/>
    </source>
</evidence>
<organism evidence="14 15">
    <name type="scientific">Eleutherodactylus coqui</name>
    <name type="common">Puerto Rican coqui</name>
    <dbReference type="NCBI Taxonomy" id="57060"/>
    <lineage>
        <taxon>Eukaryota</taxon>
        <taxon>Metazoa</taxon>
        <taxon>Chordata</taxon>
        <taxon>Craniata</taxon>
        <taxon>Vertebrata</taxon>
        <taxon>Euteleostomi</taxon>
        <taxon>Amphibia</taxon>
        <taxon>Batrachia</taxon>
        <taxon>Anura</taxon>
        <taxon>Neobatrachia</taxon>
        <taxon>Hyloidea</taxon>
        <taxon>Eleutherodactylidae</taxon>
        <taxon>Eleutherodactylinae</taxon>
        <taxon>Eleutherodactylus</taxon>
        <taxon>Eleutherodactylus</taxon>
    </lineage>
</organism>
<evidence type="ECO:0000256" key="10">
    <source>
        <dbReference type="ARBA" id="ARBA00023224"/>
    </source>
</evidence>
<evidence type="ECO:0000256" key="9">
    <source>
        <dbReference type="ARBA" id="ARBA00023170"/>
    </source>
</evidence>
<evidence type="ECO:0000313" key="15">
    <source>
        <dbReference type="Proteomes" id="UP000770717"/>
    </source>
</evidence>
<dbReference type="OrthoDB" id="8876749at2759"/>
<keyword evidence="9 12" id="KW-0675">Receptor</keyword>
<feature type="transmembrane region" description="Helical" evidence="13">
    <location>
        <begin position="267"/>
        <end position="286"/>
    </location>
</feature>
<dbReference type="InterPro" id="IPR007960">
    <property type="entry name" value="TAS2R"/>
</dbReference>
<keyword evidence="5 12" id="KW-0812">Transmembrane</keyword>
<keyword evidence="7 12" id="KW-0297">G-protein coupled receptor</keyword>
<feature type="transmembrane region" description="Helical" evidence="13">
    <location>
        <begin position="20"/>
        <end position="43"/>
    </location>
</feature>
<proteinExistence type="inferred from homology"/>
<keyword evidence="6 13" id="KW-1133">Transmembrane helix</keyword>
<evidence type="ECO:0000256" key="4">
    <source>
        <dbReference type="ARBA" id="ARBA00022606"/>
    </source>
</evidence>
<dbReference type="AlphaFoldDB" id="A0A8J6JRG9"/>
<evidence type="ECO:0000256" key="5">
    <source>
        <dbReference type="ARBA" id="ARBA00022692"/>
    </source>
</evidence>
<protein>
    <recommendedName>
        <fullName evidence="12">Taste receptor type 2</fullName>
    </recommendedName>
</protein>
<dbReference type="PANTHER" id="PTHR11394">
    <property type="entry name" value="TASTE RECEPTOR TYPE 2"/>
    <property type="match status" value="1"/>
</dbReference>
<dbReference type="GO" id="GO:0033038">
    <property type="term" value="F:bitter taste receptor activity"/>
    <property type="evidence" value="ECO:0007669"/>
    <property type="project" value="InterPro"/>
</dbReference>
<evidence type="ECO:0000256" key="8">
    <source>
        <dbReference type="ARBA" id="ARBA00023136"/>
    </source>
</evidence>
<keyword evidence="4 12" id="KW-0716">Sensory transduction</keyword>
<dbReference type="PANTHER" id="PTHR11394:SF160">
    <property type="entry name" value="TASTE RECEPTOR TYPE 2"/>
    <property type="match status" value="1"/>
</dbReference>
<dbReference type="GO" id="GO:0016020">
    <property type="term" value="C:membrane"/>
    <property type="evidence" value="ECO:0007669"/>
    <property type="project" value="UniProtKB-SubCell"/>
</dbReference>
<evidence type="ECO:0000256" key="12">
    <source>
        <dbReference type="RuleBase" id="RU004424"/>
    </source>
</evidence>
<feature type="transmembrane region" description="Helical" evidence="13">
    <location>
        <begin position="193"/>
        <end position="212"/>
    </location>
</feature>
<dbReference type="SUPFAM" id="SSF81321">
    <property type="entry name" value="Family A G protein-coupled receptor-like"/>
    <property type="match status" value="1"/>
</dbReference>
<sequence length="323" mass="37227">MADATQGGTDIQYLGLLAPALIALIAGLVIHSFIIGVNVTDWLKGRTVTSFDHVVISLGISRMCAQSTNTLHYFMAKLSPIKLDLNVTLAIIKSFYYFFMCANIWLTSLFSIIFCLKISNFHSRLFLYLKRMIVQRTVYCIAVSVLLSALSYAISLSMFWPELTRGQTHNMTMVTKFIDCGKITFLYNYITGYLFPLLLYYISSVLLFTSLYHHTTKMKMSSNSSINLETYYSVMTCVSFTFTFNTICFIVALVCAFYYYVYCVNLYWLYIILDFLPVLHSSYLIYKTDKLRSQMSKVLQNVMDFLFQRKNTETRESIEVVTI</sequence>
<evidence type="ECO:0000256" key="6">
    <source>
        <dbReference type="ARBA" id="ARBA00022989"/>
    </source>
</evidence>
<evidence type="ECO:0000256" key="7">
    <source>
        <dbReference type="ARBA" id="ARBA00023040"/>
    </source>
</evidence>
<evidence type="ECO:0000256" key="1">
    <source>
        <dbReference type="ARBA" id="ARBA00004141"/>
    </source>
</evidence>
<comment type="subcellular location">
    <subcellularLocation>
        <location evidence="1 12">Membrane</location>
        <topology evidence="1 12">Multi-pass membrane protein</topology>
    </subcellularLocation>
</comment>
<dbReference type="GO" id="GO:0004930">
    <property type="term" value="F:G protein-coupled receptor activity"/>
    <property type="evidence" value="ECO:0007669"/>
    <property type="project" value="UniProtKB-KW"/>
</dbReference>
<feature type="transmembrane region" description="Helical" evidence="13">
    <location>
        <begin position="137"/>
        <end position="160"/>
    </location>
</feature>
<keyword evidence="8 12" id="KW-0472">Membrane</keyword>
<evidence type="ECO:0000256" key="2">
    <source>
        <dbReference type="ARBA" id="ARBA00007376"/>
    </source>
</evidence>
<dbReference type="Gene3D" id="1.20.1070.10">
    <property type="entry name" value="Rhodopsin 7-helix transmembrane proteins"/>
    <property type="match status" value="1"/>
</dbReference>
<reference evidence="14" key="1">
    <citation type="thesis" date="2020" institute="ProQuest LLC" country="789 East Eisenhower Parkway, Ann Arbor, MI, USA">
        <title>Comparative Genomics and Chromosome Evolution.</title>
        <authorList>
            <person name="Mudd A.B."/>
        </authorList>
    </citation>
    <scope>NUCLEOTIDE SEQUENCE</scope>
    <source>
        <strain evidence="14">HN-11 Male</strain>
        <tissue evidence="14">Kidney and liver</tissue>
    </source>
</reference>
<comment type="caution">
    <text evidence="14">The sequence shown here is derived from an EMBL/GenBank/DDBJ whole genome shotgun (WGS) entry which is preliminary data.</text>
</comment>
<name>A0A8J6JRG9_ELECQ</name>
<dbReference type="EMBL" id="WNTK01000906">
    <property type="protein sequence ID" value="KAG9468382.1"/>
    <property type="molecule type" value="Genomic_DNA"/>
</dbReference>
<keyword evidence="10 12" id="KW-0807">Transducer</keyword>
<keyword evidence="15" id="KW-1185">Reference proteome</keyword>
<keyword evidence="3 12" id="KW-0919">Taste</keyword>
<accession>A0A8J6JRG9</accession>
<dbReference type="Pfam" id="PF05296">
    <property type="entry name" value="TAS2R"/>
    <property type="match status" value="1"/>
</dbReference>
<evidence type="ECO:0000313" key="14">
    <source>
        <dbReference type="EMBL" id="KAG9468382.1"/>
    </source>
</evidence>
<feature type="transmembrane region" description="Helical" evidence="13">
    <location>
        <begin position="232"/>
        <end position="261"/>
    </location>
</feature>
<dbReference type="Proteomes" id="UP000770717">
    <property type="component" value="Unassembled WGS sequence"/>
</dbReference>
<evidence type="ECO:0000256" key="3">
    <source>
        <dbReference type="ARBA" id="ARBA00022480"/>
    </source>
</evidence>
<comment type="similarity">
    <text evidence="2 11">Belongs to the G-protein coupled receptor T2R family.</text>
</comment>
<gene>
    <name evidence="14" type="ORF">GDO78_022867</name>
</gene>
<evidence type="ECO:0000256" key="13">
    <source>
        <dbReference type="SAM" id="Phobius"/>
    </source>
</evidence>
<feature type="transmembrane region" description="Helical" evidence="13">
    <location>
        <begin position="95"/>
        <end position="116"/>
    </location>
</feature>